<protein>
    <submittedName>
        <fullName evidence="1">Uncharacterized protein</fullName>
    </submittedName>
</protein>
<reference evidence="1" key="1">
    <citation type="submission" date="2014-11" db="EMBL/GenBank/DDBJ databases">
        <authorList>
            <person name="Amaro Gonzalez C."/>
        </authorList>
    </citation>
    <scope>NUCLEOTIDE SEQUENCE</scope>
</reference>
<evidence type="ECO:0000313" key="1">
    <source>
        <dbReference type="EMBL" id="JAH30840.1"/>
    </source>
</evidence>
<dbReference type="AlphaFoldDB" id="A0A0E9RR42"/>
<dbReference type="EMBL" id="GBXM01077737">
    <property type="protein sequence ID" value="JAH30840.1"/>
    <property type="molecule type" value="Transcribed_RNA"/>
</dbReference>
<accession>A0A0E9RR42</accession>
<organism evidence="1">
    <name type="scientific">Anguilla anguilla</name>
    <name type="common">European freshwater eel</name>
    <name type="synonym">Muraena anguilla</name>
    <dbReference type="NCBI Taxonomy" id="7936"/>
    <lineage>
        <taxon>Eukaryota</taxon>
        <taxon>Metazoa</taxon>
        <taxon>Chordata</taxon>
        <taxon>Craniata</taxon>
        <taxon>Vertebrata</taxon>
        <taxon>Euteleostomi</taxon>
        <taxon>Actinopterygii</taxon>
        <taxon>Neopterygii</taxon>
        <taxon>Teleostei</taxon>
        <taxon>Anguilliformes</taxon>
        <taxon>Anguillidae</taxon>
        <taxon>Anguilla</taxon>
    </lineage>
</organism>
<name>A0A0E9RR42_ANGAN</name>
<reference evidence="1" key="2">
    <citation type="journal article" date="2015" name="Fish Shellfish Immunol.">
        <title>Early steps in the European eel (Anguilla anguilla)-Vibrio vulnificus interaction in the gills: Role of the RtxA13 toxin.</title>
        <authorList>
            <person name="Callol A."/>
            <person name="Pajuelo D."/>
            <person name="Ebbesson L."/>
            <person name="Teles M."/>
            <person name="MacKenzie S."/>
            <person name="Amaro C."/>
        </authorList>
    </citation>
    <scope>NUCLEOTIDE SEQUENCE</scope>
</reference>
<proteinExistence type="predicted"/>
<sequence>MDVLLDQSRSHLFILFIFFKPPKFISQGKKRSDGELKTS</sequence>